<accession>A0ACB7ZFJ3</accession>
<dbReference type="EMBL" id="CM037162">
    <property type="protein sequence ID" value="KAH7864198.1"/>
    <property type="molecule type" value="Genomic_DNA"/>
</dbReference>
<reference evidence="1 2" key="1">
    <citation type="journal article" date="2021" name="Hortic Res">
        <title>High-quality reference genome and annotation aids understanding of berry development for evergreen blueberry (Vaccinium darrowii).</title>
        <authorList>
            <person name="Yu J."/>
            <person name="Hulse-Kemp A.M."/>
            <person name="Babiker E."/>
            <person name="Staton M."/>
        </authorList>
    </citation>
    <scope>NUCLEOTIDE SEQUENCE [LARGE SCALE GENOMIC DNA]</scope>
    <source>
        <strain evidence="2">cv. NJ 8807/NJ 8810</strain>
        <tissue evidence="1">Young leaf</tissue>
    </source>
</reference>
<comment type="caution">
    <text evidence="1">The sequence shown here is derived from an EMBL/GenBank/DDBJ whole genome shotgun (WGS) entry which is preliminary data.</text>
</comment>
<evidence type="ECO:0000313" key="2">
    <source>
        <dbReference type="Proteomes" id="UP000828048"/>
    </source>
</evidence>
<sequence length="214" mass="24387">MGGKMSKKARIPGLEDPSILASGTPFRVNDVEALFELYMKLSRSLVNDGRLHKEQLQLALFKNSKKQNLFADRVFNLFDVKQDGHIEFDEFVQSLSIFHPKTPEADKITYAFRLYDLGHTGYIERKDLKEMVLALLDESDIVLSDDIVGTIVDKTFMDADSKGDGRIDLDEWKEYVARNPSLLKNMTLPYLMDITLSFPSFVLNTEAEDLKLEG</sequence>
<organism evidence="1 2">
    <name type="scientific">Vaccinium darrowii</name>
    <dbReference type="NCBI Taxonomy" id="229202"/>
    <lineage>
        <taxon>Eukaryota</taxon>
        <taxon>Viridiplantae</taxon>
        <taxon>Streptophyta</taxon>
        <taxon>Embryophyta</taxon>
        <taxon>Tracheophyta</taxon>
        <taxon>Spermatophyta</taxon>
        <taxon>Magnoliopsida</taxon>
        <taxon>eudicotyledons</taxon>
        <taxon>Gunneridae</taxon>
        <taxon>Pentapetalae</taxon>
        <taxon>asterids</taxon>
        <taxon>Ericales</taxon>
        <taxon>Ericaceae</taxon>
        <taxon>Vaccinioideae</taxon>
        <taxon>Vaccinieae</taxon>
        <taxon>Vaccinium</taxon>
    </lineage>
</organism>
<name>A0ACB7ZFJ3_9ERIC</name>
<dbReference type="Proteomes" id="UP000828048">
    <property type="component" value="Chromosome 12"/>
</dbReference>
<proteinExistence type="predicted"/>
<protein>
    <submittedName>
        <fullName evidence="1">Uncharacterized protein</fullName>
    </submittedName>
</protein>
<gene>
    <name evidence="1" type="ORF">Vadar_026911</name>
</gene>
<evidence type="ECO:0000313" key="1">
    <source>
        <dbReference type="EMBL" id="KAH7864198.1"/>
    </source>
</evidence>
<keyword evidence="2" id="KW-1185">Reference proteome</keyword>